<reference evidence="2 3" key="1">
    <citation type="submission" date="2018-11" db="EMBL/GenBank/DDBJ databases">
        <title>Genomic Encyclopedia of Type Strains, Phase IV (KMG-IV): sequencing the most valuable type-strain genomes for metagenomic binning, comparative biology and taxonomic classification.</title>
        <authorList>
            <person name="Goeker M."/>
        </authorList>
    </citation>
    <scope>NUCLEOTIDE SEQUENCE [LARGE SCALE GENOMIC DNA]</scope>
    <source>
        <strain evidence="2 3">DSM 18090</strain>
    </source>
</reference>
<feature type="transmembrane region" description="Helical" evidence="1">
    <location>
        <begin position="125"/>
        <end position="144"/>
    </location>
</feature>
<evidence type="ECO:0000313" key="2">
    <source>
        <dbReference type="EMBL" id="RPF50407.1"/>
    </source>
</evidence>
<feature type="transmembrane region" description="Helical" evidence="1">
    <location>
        <begin position="32"/>
        <end position="49"/>
    </location>
</feature>
<keyword evidence="1" id="KW-1133">Transmembrane helix</keyword>
<feature type="transmembrane region" description="Helical" evidence="1">
    <location>
        <begin position="7"/>
        <end position="26"/>
    </location>
</feature>
<protein>
    <submittedName>
        <fullName evidence="2">Uncharacterized protein</fullName>
    </submittedName>
</protein>
<dbReference type="RefSeq" id="WP_124223626.1">
    <property type="nucleotide sequence ID" value="NZ_RKRF01000013.1"/>
</dbReference>
<name>A0A3N5AZH8_9BACI</name>
<dbReference type="Proteomes" id="UP000276443">
    <property type="component" value="Unassembled WGS sequence"/>
</dbReference>
<feature type="transmembrane region" description="Helical" evidence="1">
    <location>
        <begin position="70"/>
        <end position="89"/>
    </location>
</feature>
<evidence type="ECO:0000313" key="3">
    <source>
        <dbReference type="Proteomes" id="UP000276443"/>
    </source>
</evidence>
<dbReference type="EMBL" id="RKRF01000013">
    <property type="protein sequence ID" value="RPF50407.1"/>
    <property type="molecule type" value="Genomic_DNA"/>
</dbReference>
<sequence length="160" mass="19029">MSRNIQLLVNILMVIIPWLSVPFMGIRNLKKFLPASLLVFLMGIIDVQIGKKRRWWTFYNKPSSYFLNEFPFHIGPFLVGSMWVLKWGYGSIPRFILLNVITNAIFAGPLTSLTKNVKLFRTVWLSRIQFFFYFFYKSFFLYLFQRLFNAKKDTVSENNE</sequence>
<comment type="caution">
    <text evidence="2">The sequence shown here is derived from an EMBL/GenBank/DDBJ whole genome shotgun (WGS) entry which is preliminary data.</text>
</comment>
<dbReference type="AlphaFoldDB" id="A0A3N5AZH8"/>
<evidence type="ECO:0000256" key="1">
    <source>
        <dbReference type="SAM" id="Phobius"/>
    </source>
</evidence>
<dbReference type="OrthoDB" id="1683771at2"/>
<keyword evidence="1" id="KW-0812">Transmembrane</keyword>
<organism evidence="2 3">
    <name type="scientific">Aquisalibacillus elongatus</name>
    <dbReference type="NCBI Taxonomy" id="485577"/>
    <lineage>
        <taxon>Bacteria</taxon>
        <taxon>Bacillati</taxon>
        <taxon>Bacillota</taxon>
        <taxon>Bacilli</taxon>
        <taxon>Bacillales</taxon>
        <taxon>Bacillaceae</taxon>
        <taxon>Aquisalibacillus</taxon>
    </lineage>
</organism>
<accession>A0A3N5AZH8</accession>
<keyword evidence="1" id="KW-0472">Membrane</keyword>
<feature type="transmembrane region" description="Helical" evidence="1">
    <location>
        <begin position="95"/>
        <end position="113"/>
    </location>
</feature>
<keyword evidence="3" id="KW-1185">Reference proteome</keyword>
<proteinExistence type="predicted"/>
<gene>
    <name evidence="2" type="ORF">EDC24_2846</name>
</gene>